<dbReference type="Pfam" id="PF04488">
    <property type="entry name" value="Gly_transf_sug"/>
    <property type="match status" value="1"/>
</dbReference>
<keyword evidence="1" id="KW-0808">Transferase</keyword>
<evidence type="ECO:0000313" key="3">
    <source>
        <dbReference type="Proteomes" id="UP000600600"/>
    </source>
</evidence>
<dbReference type="Gene3D" id="3.90.550.20">
    <property type="match status" value="1"/>
</dbReference>
<comment type="caution">
    <text evidence="2">The sequence shown here is derived from an EMBL/GenBank/DDBJ whole genome shotgun (WGS) entry which is preliminary data.</text>
</comment>
<keyword evidence="3" id="KW-1185">Reference proteome</keyword>
<dbReference type="EMBL" id="JACOOE010000006">
    <property type="protein sequence ID" value="MBC5605565.1"/>
    <property type="molecule type" value="Genomic_DNA"/>
</dbReference>
<name>A0ABR7CCQ4_9BACE</name>
<accession>A0ABR7CCQ4</accession>
<dbReference type="InterPro" id="IPR051706">
    <property type="entry name" value="Glycosyltransferase_domain"/>
</dbReference>
<gene>
    <name evidence="2" type="ORF">H8S67_12900</name>
</gene>
<proteinExistence type="predicted"/>
<dbReference type="RefSeq" id="WP_186967542.1">
    <property type="nucleotide sequence ID" value="NZ_JACOOE010000006.1"/>
</dbReference>
<reference evidence="2 3" key="1">
    <citation type="submission" date="2020-08" db="EMBL/GenBank/DDBJ databases">
        <title>Genome public.</title>
        <authorList>
            <person name="Liu C."/>
            <person name="Sun Q."/>
        </authorList>
    </citation>
    <scope>NUCLEOTIDE SEQUENCE [LARGE SCALE GENOMIC DNA]</scope>
    <source>
        <strain evidence="2 3">M27</strain>
    </source>
</reference>
<dbReference type="PANTHER" id="PTHR32385">
    <property type="entry name" value="MANNOSYL PHOSPHORYLINOSITOL CERAMIDE SYNTHASE"/>
    <property type="match status" value="1"/>
</dbReference>
<sequence>MIPKTIHCVWLSGEEKPSVYLNCIQTWKSIMPDYEIKEWSLANLPKEVINHIFVSSAIREKKWAYATDYIRLWVLYHYGGVYMDLDVIVYKPFDIFLSHRAFSSIELNPRFLYKTVNKKEIIGCGIEAAVIGCEKGHPWVKDIMCYYSNIHFINSLKFYMNIIMPRVMTRISKEKYGFRIVPIYQVLKEDIHIYPSDVFSSLYDFNTIGKERNDNEIKRLGDNPIRYAFHICAHGWWESPQLGLIYKIKHILILIFGKKIIRIMKSHRNDNI</sequence>
<protein>
    <recommendedName>
        <fullName evidence="4">Glycosyltransferase</fullName>
    </recommendedName>
</protein>
<dbReference type="SUPFAM" id="SSF53448">
    <property type="entry name" value="Nucleotide-diphospho-sugar transferases"/>
    <property type="match status" value="1"/>
</dbReference>
<dbReference type="PANTHER" id="PTHR32385:SF15">
    <property type="entry name" value="INOSITOL PHOSPHOCERAMIDE MANNOSYLTRANSFERASE 1"/>
    <property type="match status" value="1"/>
</dbReference>
<dbReference type="InterPro" id="IPR007577">
    <property type="entry name" value="GlycoTrfase_DXD_sugar-bd_CS"/>
</dbReference>
<evidence type="ECO:0000256" key="1">
    <source>
        <dbReference type="ARBA" id="ARBA00022679"/>
    </source>
</evidence>
<dbReference type="Proteomes" id="UP000600600">
    <property type="component" value="Unassembled WGS sequence"/>
</dbReference>
<dbReference type="InterPro" id="IPR029044">
    <property type="entry name" value="Nucleotide-diphossugar_trans"/>
</dbReference>
<organism evidence="2 3">
    <name type="scientific">Bacteroides difficilis</name>
    <dbReference type="NCBI Taxonomy" id="2763021"/>
    <lineage>
        <taxon>Bacteria</taxon>
        <taxon>Pseudomonadati</taxon>
        <taxon>Bacteroidota</taxon>
        <taxon>Bacteroidia</taxon>
        <taxon>Bacteroidales</taxon>
        <taxon>Bacteroidaceae</taxon>
        <taxon>Bacteroides</taxon>
    </lineage>
</organism>
<evidence type="ECO:0000313" key="2">
    <source>
        <dbReference type="EMBL" id="MBC5605565.1"/>
    </source>
</evidence>
<evidence type="ECO:0008006" key="4">
    <source>
        <dbReference type="Google" id="ProtNLM"/>
    </source>
</evidence>